<accession>A0A023EN79</accession>
<reference evidence="1" key="1">
    <citation type="journal article" date="2014" name="PLoS Negl. Trop. Dis.">
        <title>Identification and characterization of seminal fluid proteins in the Asian tiger mosquito, Aedes albopictus.</title>
        <authorList>
            <person name="Boes K.E."/>
            <person name="Ribeiro J.M."/>
            <person name="Wong A."/>
            <person name="Harrington L.C."/>
            <person name="Wolfner M.F."/>
            <person name="Sirot L.K."/>
        </authorList>
    </citation>
    <scope>NUCLEOTIDE SEQUENCE</scope>
    <source>
        <tissue evidence="1">Reproductive organs</tissue>
    </source>
</reference>
<protein>
    <submittedName>
        <fullName evidence="1">Putative secreted protein</fullName>
    </submittedName>
</protein>
<dbReference type="EMBL" id="GAPW01003253">
    <property type="protein sequence ID" value="JAC10345.1"/>
    <property type="molecule type" value="mRNA"/>
</dbReference>
<organism evidence="1">
    <name type="scientific">Aedes albopictus</name>
    <name type="common">Asian tiger mosquito</name>
    <name type="synonym">Stegomyia albopicta</name>
    <dbReference type="NCBI Taxonomy" id="7160"/>
    <lineage>
        <taxon>Eukaryota</taxon>
        <taxon>Metazoa</taxon>
        <taxon>Ecdysozoa</taxon>
        <taxon>Arthropoda</taxon>
        <taxon>Hexapoda</taxon>
        <taxon>Insecta</taxon>
        <taxon>Pterygota</taxon>
        <taxon>Neoptera</taxon>
        <taxon>Endopterygota</taxon>
        <taxon>Diptera</taxon>
        <taxon>Nematocera</taxon>
        <taxon>Culicoidea</taxon>
        <taxon>Culicidae</taxon>
        <taxon>Culicinae</taxon>
        <taxon>Aedini</taxon>
        <taxon>Aedes</taxon>
        <taxon>Stegomyia</taxon>
    </lineage>
</organism>
<sequence>MSQEDNTSQPADAGNAPQQYLRDLANGSFGLIQYSYRKTSDAAKYVARGIQQSSYTAQVVDATNTAGHGTIAAGKQLYHKISESPITEQTLQLTQSAVGNLANAGYNAAVATYDAGQQAYQVVATSPLTGPVVRFAGAAIGSTLTWSLMASSVASRAGREVARASCIRSSMWIFNSLHLPNSMRAAAVFTGVRAHDYIASGLIPGLFTAWAIYDGYRVARYCYNMYQDHNKKQFQLQQSDQFEYSVQKWRNFYEDVAAHNRRILFLGMYAPQ</sequence>
<dbReference type="VEuPathDB" id="VectorBase:AALC636_022619"/>
<dbReference type="VEuPathDB" id="VectorBase:AALF025119"/>
<dbReference type="AlphaFoldDB" id="A0A023EN79"/>
<proteinExistence type="evidence at transcript level"/>
<evidence type="ECO:0000313" key="1">
    <source>
        <dbReference type="EMBL" id="JAC10345.1"/>
    </source>
</evidence>
<dbReference type="VEuPathDB" id="VectorBase:AALFPA_069321"/>
<name>A0A023EN79_AEDAL</name>